<dbReference type="PANTHER" id="PTHR43464">
    <property type="entry name" value="METHYLTRANSFERASE"/>
    <property type="match status" value="1"/>
</dbReference>
<sequence>MKGKPIGQRNYEQFARRYAKYSKTKPHNAYYERPATLSLLPDVSGLHVLDAGCGPGFYTQELLRRGATVVGVDVTPAMIELTRALVGDRAELHVSDLAKPLYFAKDATFDLIIAPLMLDYIEEWTPVFAEFARVLRPGGRLVYSHSHPMSDYLVVKAKLDPDTRYFDCERYATEWGGFGKPRPTVVGYRRPLGQMLDPLVDAGFVLERLLEPLPTEELRRANPELHVILGQEPAFVCVRARKPEQVSRSDS</sequence>
<evidence type="ECO:0000256" key="3">
    <source>
        <dbReference type="ARBA" id="ARBA00022691"/>
    </source>
</evidence>
<dbReference type="Proteomes" id="UP000031599">
    <property type="component" value="Unassembled WGS sequence"/>
</dbReference>
<dbReference type="EMBL" id="JMCC02000057">
    <property type="protein sequence ID" value="KIG15307.1"/>
    <property type="molecule type" value="Genomic_DNA"/>
</dbReference>
<keyword evidence="1 5" id="KW-0489">Methyltransferase</keyword>
<organism evidence="5 6">
    <name type="scientific">Enhygromyxa salina</name>
    <dbReference type="NCBI Taxonomy" id="215803"/>
    <lineage>
        <taxon>Bacteria</taxon>
        <taxon>Pseudomonadati</taxon>
        <taxon>Myxococcota</taxon>
        <taxon>Polyangia</taxon>
        <taxon>Nannocystales</taxon>
        <taxon>Nannocystaceae</taxon>
        <taxon>Enhygromyxa</taxon>
    </lineage>
</organism>
<gene>
    <name evidence="5" type="ORF">DB30_05734</name>
</gene>
<dbReference type="PANTHER" id="PTHR43464:SF19">
    <property type="entry name" value="UBIQUINONE BIOSYNTHESIS O-METHYLTRANSFERASE, MITOCHONDRIAL"/>
    <property type="match status" value="1"/>
</dbReference>
<evidence type="ECO:0000256" key="2">
    <source>
        <dbReference type="ARBA" id="ARBA00022679"/>
    </source>
</evidence>
<dbReference type="GO" id="GO:0008757">
    <property type="term" value="F:S-adenosylmethionine-dependent methyltransferase activity"/>
    <property type="evidence" value="ECO:0007669"/>
    <property type="project" value="InterPro"/>
</dbReference>
<evidence type="ECO:0000256" key="1">
    <source>
        <dbReference type="ARBA" id="ARBA00022603"/>
    </source>
</evidence>
<dbReference type="SUPFAM" id="SSF53335">
    <property type="entry name" value="S-adenosyl-L-methionine-dependent methyltransferases"/>
    <property type="match status" value="1"/>
</dbReference>
<evidence type="ECO:0000313" key="6">
    <source>
        <dbReference type="Proteomes" id="UP000031599"/>
    </source>
</evidence>
<keyword evidence="2 5" id="KW-0808">Transferase</keyword>
<dbReference type="AlphaFoldDB" id="A0A0C2D5J0"/>
<dbReference type="GO" id="GO:0032259">
    <property type="term" value="P:methylation"/>
    <property type="evidence" value="ECO:0007669"/>
    <property type="project" value="UniProtKB-KW"/>
</dbReference>
<dbReference type="CDD" id="cd02440">
    <property type="entry name" value="AdoMet_MTases"/>
    <property type="match status" value="1"/>
</dbReference>
<keyword evidence="3" id="KW-0949">S-adenosyl-L-methionine</keyword>
<comment type="caution">
    <text evidence="5">The sequence shown here is derived from an EMBL/GenBank/DDBJ whole genome shotgun (WGS) entry which is preliminary data.</text>
</comment>
<reference evidence="5 6" key="1">
    <citation type="submission" date="2014-12" db="EMBL/GenBank/DDBJ databases">
        <title>Genome assembly of Enhygromyxa salina DSM 15201.</title>
        <authorList>
            <person name="Sharma G."/>
            <person name="Subramanian S."/>
        </authorList>
    </citation>
    <scope>NUCLEOTIDE SEQUENCE [LARGE SCALE GENOMIC DNA]</scope>
    <source>
        <strain evidence="5 6">DSM 15201</strain>
    </source>
</reference>
<dbReference type="Gene3D" id="3.40.50.150">
    <property type="entry name" value="Vaccinia Virus protein VP39"/>
    <property type="match status" value="1"/>
</dbReference>
<feature type="domain" description="Methyltransferase type 11" evidence="4">
    <location>
        <begin position="49"/>
        <end position="142"/>
    </location>
</feature>
<name>A0A0C2D5J0_9BACT</name>
<dbReference type="RefSeq" id="WP_052551901.1">
    <property type="nucleotide sequence ID" value="NZ_JMCC02000057.1"/>
</dbReference>
<evidence type="ECO:0000313" key="5">
    <source>
        <dbReference type="EMBL" id="KIG15307.1"/>
    </source>
</evidence>
<evidence type="ECO:0000259" key="4">
    <source>
        <dbReference type="Pfam" id="PF08241"/>
    </source>
</evidence>
<proteinExistence type="predicted"/>
<dbReference type="InterPro" id="IPR013216">
    <property type="entry name" value="Methyltransf_11"/>
</dbReference>
<dbReference type="InterPro" id="IPR029063">
    <property type="entry name" value="SAM-dependent_MTases_sf"/>
</dbReference>
<dbReference type="Pfam" id="PF08241">
    <property type="entry name" value="Methyltransf_11"/>
    <property type="match status" value="1"/>
</dbReference>
<accession>A0A0C2D5J0</accession>
<protein>
    <submittedName>
        <fullName evidence="5">Methyltransferase</fullName>
    </submittedName>
</protein>